<dbReference type="PANTHER" id="PTHR14905">
    <property type="entry name" value="NG37"/>
    <property type="match status" value="1"/>
</dbReference>
<evidence type="ECO:0000256" key="5">
    <source>
        <dbReference type="SAM" id="MobiDB-lite"/>
    </source>
</evidence>
<feature type="compositionally biased region" description="Acidic residues" evidence="5">
    <location>
        <begin position="331"/>
        <end position="341"/>
    </location>
</feature>
<accession>A0A915MUB0</accession>
<feature type="region of interest" description="Disordered" evidence="5">
    <location>
        <begin position="321"/>
        <end position="341"/>
    </location>
</feature>
<dbReference type="InterPro" id="IPR052577">
    <property type="entry name" value="VWA7"/>
</dbReference>
<organism evidence="8 9">
    <name type="scientific">Meloidogyne javanica</name>
    <name type="common">Root-knot nematode worm</name>
    <dbReference type="NCBI Taxonomy" id="6303"/>
    <lineage>
        <taxon>Eukaryota</taxon>
        <taxon>Metazoa</taxon>
        <taxon>Ecdysozoa</taxon>
        <taxon>Nematoda</taxon>
        <taxon>Chromadorea</taxon>
        <taxon>Rhabditida</taxon>
        <taxon>Tylenchina</taxon>
        <taxon>Tylenchomorpha</taxon>
        <taxon>Tylenchoidea</taxon>
        <taxon>Meloidogynidae</taxon>
        <taxon>Meloidogyninae</taxon>
        <taxon>Meloidogyne</taxon>
        <taxon>Meloidogyne incognita group</taxon>
    </lineage>
</organism>
<evidence type="ECO:0000256" key="2">
    <source>
        <dbReference type="ARBA" id="ARBA00022525"/>
    </source>
</evidence>
<feature type="compositionally biased region" description="Polar residues" evidence="5">
    <location>
        <begin position="387"/>
        <end position="396"/>
    </location>
</feature>
<dbReference type="PANTHER" id="PTHR14905:SF7">
    <property type="entry name" value="VON WILLEBRAND FACTOR A DOMAIN-CONTAINING PROTEIN 7"/>
    <property type="match status" value="1"/>
</dbReference>
<feature type="coiled-coil region" evidence="4">
    <location>
        <begin position="221"/>
        <end position="260"/>
    </location>
</feature>
<feature type="compositionally biased region" description="Basic and acidic residues" evidence="5">
    <location>
        <begin position="397"/>
        <end position="406"/>
    </location>
</feature>
<keyword evidence="2" id="KW-0964">Secreted</keyword>
<protein>
    <submittedName>
        <fullName evidence="9">VWFA domain-containing protein</fullName>
    </submittedName>
</protein>
<sequence length="741" mass="84260">MNGDEFLCVNNTTKISREELMAYVREELICTIGSADSPVTIPVLITTFREDTCNDIGVLAEKLGYPSIPAMLGSDDFRDIIEPCYTDMAKGAGNVNPEKIKPRPDIAHILSSIEDANRFRSAKETEKFRRLQVLIRDPKSSPKILMGKENLLKCLHSLGAEEREVELQELQNEYKQNYGVEMNKSELKRFFPTGKLKTIIDTYLYNDIEIFTDNNRTGSLLFKMKRTMDEVNAECEKILKERLEAIKMEEEAEKLKLKSKFKTKKPKNIQPVQPRKLRVIKPPPEPKIKPKPVVKPLVTRSSIFYTDDALLAKNINLVHKSHNSNSNDENSNSDEEISEEVVDEEINKKRYTSAIEGAVFTDSENDEIDEEAEEFRLVNFNKDLCSTSDASVPSSSESKKENGVKNEIDLDELKKLSEQRNNMRFAIAAQSMKKRREFFQQFENRNQTDAPMEGTFAETTRFGRRAKEEEQRRERVQQLLEKMDSNKTKPLKPKLIVADKSKEKKFLIAAVISQLVLANRELGLSEVVNMLKLLFAEHYSDVEIDILSFVEEYLPYDLNQVRHGAKGIFETVMKQQVSDPFITTDPDLFQQQLASVSVQGGGDCPEMALSGIKKALEVSLPGSYIYVFTDARSKDFHLESAVLNLIQEKQSSVVFVMTGDCGNRSAPGYKVFERIAAAILEYVRHSVARRKVHILYEVREHGQTHTSLVPIDTSFSELVVSLAGVRDDSDLMDIELVDPHS</sequence>
<feature type="domain" description="DUF7516" evidence="6">
    <location>
        <begin position="145"/>
        <end position="230"/>
    </location>
</feature>
<dbReference type="SUPFAM" id="SSF53300">
    <property type="entry name" value="vWA-like"/>
    <property type="match status" value="1"/>
</dbReference>
<proteinExistence type="predicted"/>
<evidence type="ECO:0000259" key="7">
    <source>
        <dbReference type="Pfam" id="PF25106"/>
    </source>
</evidence>
<comment type="subcellular location">
    <subcellularLocation>
        <location evidence="1">Secreted</location>
    </subcellularLocation>
</comment>
<evidence type="ECO:0000259" key="6">
    <source>
        <dbReference type="Pfam" id="PF24360"/>
    </source>
</evidence>
<dbReference type="Proteomes" id="UP000887561">
    <property type="component" value="Unplaced"/>
</dbReference>
<dbReference type="WBParaSite" id="scaffold5013_cov178.g8947">
    <property type="protein sequence ID" value="scaffold5013_cov178.g8947"/>
    <property type="gene ID" value="scaffold5013_cov178.g8947"/>
</dbReference>
<dbReference type="AlphaFoldDB" id="A0A915MUB0"/>
<evidence type="ECO:0000256" key="4">
    <source>
        <dbReference type="SAM" id="Coils"/>
    </source>
</evidence>
<evidence type="ECO:0000313" key="8">
    <source>
        <dbReference type="Proteomes" id="UP000887561"/>
    </source>
</evidence>
<dbReference type="InterPro" id="IPR055938">
    <property type="entry name" value="DUF7516"/>
</dbReference>
<keyword evidence="4" id="KW-0175">Coiled coil</keyword>
<keyword evidence="8" id="KW-1185">Reference proteome</keyword>
<keyword evidence="3" id="KW-0732">Signal</keyword>
<feature type="region of interest" description="Disordered" evidence="5">
    <location>
        <begin position="387"/>
        <end position="406"/>
    </location>
</feature>
<name>A0A915MUB0_MELJA</name>
<reference evidence="9" key="1">
    <citation type="submission" date="2022-11" db="UniProtKB">
        <authorList>
            <consortium name="WormBaseParasite"/>
        </authorList>
    </citation>
    <scope>IDENTIFICATION</scope>
</reference>
<dbReference type="Pfam" id="PF25106">
    <property type="entry name" value="VWA_4"/>
    <property type="match status" value="1"/>
</dbReference>
<evidence type="ECO:0000313" key="9">
    <source>
        <dbReference type="WBParaSite" id="scaffold5013_cov178.g8947"/>
    </source>
</evidence>
<dbReference type="InterPro" id="IPR036465">
    <property type="entry name" value="vWFA_dom_sf"/>
</dbReference>
<feature type="domain" description="Hemicentin-1-like von Willebrand factor A" evidence="7">
    <location>
        <begin position="579"/>
        <end position="677"/>
    </location>
</feature>
<dbReference type="Pfam" id="PF24360">
    <property type="entry name" value="DUF7516"/>
    <property type="match status" value="1"/>
</dbReference>
<dbReference type="InterPro" id="IPR056861">
    <property type="entry name" value="HMCN1-like_VWA"/>
</dbReference>
<evidence type="ECO:0000256" key="3">
    <source>
        <dbReference type="ARBA" id="ARBA00022729"/>
    </source>
</evidence>
<evidence type="ECO:0000256" key="1">
    <source>
        <dbReference type="ARBA" id="ARBA00004613"/>
    </source>
</evidence>